<dbReference type="SUPFAM" id="SSF52540">
    <property type="entry name" value="P-loop containing nucleoside triphosphate hydrolases"/>
    <property type="match status" value="1"/>
</dbReference>
<dbReference type="InterPro" id="IPR027417">
    <property type="entry name" value="P-loop_NTPase"/>
</dbReference>
<dbReference type="Pfam" id="PF13191">
    <property type="entry name" value="AAA_16"/>
    <property type="match status" value="1"/>
</dbReference>
<name>A0ABQ4GJ46_9ACTN</name>
<feature type="domain" description="Orc1-like AAA ATPase" evidence="3">
    <location>
        <begin position="25"/>
        <end position="190"/>
    </location>
</feature>
<dbReference type="Proteomes" id="UP000660454">
    <property type="component" value="Unassembled WGS sequence"/>
</dbReference>
<protein>
    <recommendedName>
        <fullName evidence="3">Orc1-like AAA ATPase domain-containing protein</fullName>
    </recommendedName>
</protein>
<evidence type="ECO:0000259" key="3">
    <source>
        <dbReference type="Pfam" id="PF13191"/>
    </source>
</evidence>
<comment type="caution">
    <text evidence="4">The sequence shown here is derived from an EMBL/GenBank/DDBJ whole genome shotgun (WGS) entry which is preliminary data.</text>
</comment>
<evidence type="ECO:0000313" key="5">
    <source>
        <dbReference type="Proteomes" id="UP000660454"/>
    </source>
</evidence>
<evidence type="ECO:0000256" key="1">
    <source>
        <dbReference type="ARBA" id="ARBA00022741"/>
    </source>
</evidence>
<gene>
    <name evidence="4" type="ORF">Msi02_22780</name>
</gene>
<dbReference type="PANTHER" id="PTHR16305">
    <property type="entry name" value="TESTICULAR SOLUBLE ADENYLYL CYCLASE"/>
    <property type="match status" value="1"/>
</dbReference>
<proteinExistence type="predicted"/>
<dbReference type="EMBL" id="BOOF01000010">
    <property type="protein sequence ID" value="GIH61461.1"/>
    <property type="molecule type" value="Genomic_DNA"/>
</dbReference>
<organism evidence="4 5">
    <name type="scientific">Microbispora siamensis</name>
    <dbReference type="NCBI Taxonomy" id="564413"/>
    <lineage>
        <taxon>Bacteria</taxon>
        <taxon>Bacillati</taxon>
        <taxon>Actinomycetota</taxon>
        <taxon>Actinomycetes</taxon>
        <taxon>Streptosporangiales</taxon>
        <taxon>Streptosporangiaceae</taxon>
        <taxon>Microbispora</taxon>
    </lineage>
</organism>
<accession>A0ABQ4GJ46</accession>
<reference evidence="4 5" key="1">
    <citation type="submission" date="2021-01" db="EMBL/GenBank/DDBJ databases">
        <title>Whole genome shotgun sequence of Microbispora siamensis NBRC 104113.</title>
        <authorList>
            <person name="Komaki H."/>
            <person name="Tamura T."/>
        </authorList>
    </citation>
    <scope>NUCLEOTIDE SEQUENCE [LARGE SCALE GENOMIC DNA]</scope>
    <source>
        <strain evidence="4 5">NBRC 104113</strain>
    </source>
</reference>
<keyword evidence="5" id="KW-1185">Reference proteome</keyword>
<evidence type="ECO:0000313" key="4">
    <source>
        <dbReference type="EMBL" id="GIH61461.1"/>
    </source>
</evidence>
<dbReference type="RefSeq" id="WP_204048293.1">
    <property type="nucleotide sequence ID" value="NZ_BOOF01000010.1"/>
</dbReference>
<keyword evidence="1" id="KW-0547">Nucleotide-binding</keyword>
<evidence type="ECO:0000256" key="2">
    <source>
        <dbReference type="ARBA" id="ARBA00022840"/>
    </source>
</evidence>
<keyword evidence="2" id="KW-0067">ATP-binding</keyword>
<dbReference type="InterPro" id="IPR041664">
    <property type="entry name" value="AAA_16"/>
</dbReference>
<sequence length="1073" mass="116577">MRIDGATTELAGTELIGTGLIGTGLIGREHPAAMLRAEIERAVGSHGGLTLVAGEAGIGKTTLVTSAAEEARRLGALVLSGSCWDSDSAPGYWPWVQILRGLRRCAAPGEWAAAEEAAGAELAALLGESPGADVAEGFRLYDAVTSALVAVSQSRPLVVVLEDLHWADAASLRLLEFAAQHTWFERVLMVGTYRDVEVESADHPLRPLVLPLVARATTVPLTGLEREEVGALMTRAAGRNPSADLVTEVHRRTGGNPFFVEQTARLWRSGGSVTTIAPGVRDTLLRRLSLLPAPVVDLLVTAAVFGREFHRQVLAAVAAAPVLQVERLLDQAVAARLVVARGVEARGGEAFAFAHDLVRQTLYESLDEKAASRRHAAVVQAVDRSPGLAEHVLPADLARHAYLAGDHVEPAHAADRLLAAARGAAARLAFEEALGHYRRALELAAVAGEPRRHVLIALELGREFYHGDDRDSGRRAFEEAAAVARETGESELVARVALSVYAVCGGDGGPLGADLLREAHGELVRGGRPRDEELSLDHLARELAIHVALLARRGEDDEALAFSLWAFHDAIWGLGTAPERVALTGELLTLAHRTGDVEMESVAAALRWVALLEQGDPAYLAQFREFVALGGRTDLPRIDMATASDRSIIAAFTGDFGQAETLLDELAGFEHGHDHFAYMLDHHRWAVRMLQGRDDDLDDIHRALRRSRHPCPGLLEAMTALRRGDGATALRHLRDTMARGEPRRSIQPLWLRFQAMVAAWSRDPELCDKARAELDPYLGNWAVSMYGWDIGGPVILLRALVDAAQERWDQAIDGFTAAWHSADLLLARPWSVEARAHLAEALLRRGRPGDADEAGKLLDDVEGEADRLGMEHIVERVRRVRLRERAPVHGRCGAEFRRDGAVWTLGFGGHTVHLPDAKGLRDLHCLLSHPGADLPAVRLLDPEGGELVVAARGMGGDAVLDEEAKARYRRRLALLDEEIDRAAERGDDGRAAEFDRERAALLAELRSASGLGGRDRRLGDEAERARKAVTARIRDVLRKLDRLHPAMAAHLRAAVSTGATCRYQPEHEVTWRL</sequence>
<dbReference type="PANTHER" id="PTHR16305:SF28">
    <property type="entry name" value="GUANYLATE CYCLASE DOMAIN-CONTAINING PROTEIN"/>
    <property type="match status" value="1"/>
</dbReference>